<dbReference type="Proteomes" id="UP000789570">
    <property type="component" value="Unassembled WGS sequence"/>
</dbReference>
<name>A0A9N9H7Z2_9GLOM</name>
<dbReference type="EMBL" id="CAJVPQ010005084">
    <property type="protein sequence ID" value="CAG8663806.1"/>
    <property type="molecule type" value="Genomic_DNA"/>
</dbReference>
<keyword evidence="2" id="KW-1185">Reference proteome</keyword>
<organism evidence="1 2">
    <name type="scientific">Funneliformis caledonium</name>
    <dbReference type="NCBI Taxonomy" id="1117310"/>
    <lineage>
        <taxon>Eukaryota</taxon>
        <taxon>Fungi</taxon>
        <taxon>Fungi incertae sedis</taxon>
        <taxon>Mucoromycota</taxon>
        <taxon>Glomeromycotina</taxon>
        <taxon>Glomeromycetes</taxon>
        <taxon>Glomerales</taxon>
        <taxon>Glomeraceae</taxon>
        <taxon>Funneliformis</taxon>
    </lineage>
</organism>
<evidence type="ECO:0000313" key="1">
    <source>
        <dbReference type="EMBL" id="CAG8663806.1"/>
    </source>
</evidence>
<gene>
    <name evidence="1" type="ORF">FCALED_LOCUS11676</name>
</gene>
<proteinExistence type="predicted"/>
<feature type="non-terminal residue" evidence="1">
    <location>
        <position position="82"/>
    </location>
</feature>
<comment type="caution">
    <text evidence="1">The sequence shown here is derived from an EMBL/GenBank/DDBJ whole genome shotgun (WGS) entry which is preliminary data.</text>
</comment>
<reference evidence="1" key="1">
    <citation type="submission" date="2021-06" db="EMBL/GenBank/DDBJ databases">
        <authorList>
            <person name="Kallberg Y."/>
            <person name="Tangrot J."/>
            <person name="Rosling A."/>
        </authorList>
    </citation>
    <scope>NUCLEOTIDE SEQUENCE</scope>
    <source>
        <strain evidence="1">UK204</strain>
    </source>
</reference>
<evidence type="ECO:0000313" key="2">
    <source>
        <dbReference type="Proteomes" id="UP000789570"/>
    </source>
</evidence>
<sequence length="82" mass="8973">ILTQKSVVVYELTNEPIDTAKSIRHSHWGGFIQSSGVFTIGEVANPNAGFVGSYQGYMYSTLGIPYSKLQPLYITPGANVYE</sequence>
<protein>
    <submittedName>
        <fullName evidence="1">17144_t:CDS:1</fullName>
    </submittedName>
</protein>
<dbReference type="AlphaFoldDB" id="A0A9N9H7Z2"/>
<dbReference type="OrthoDB" id="1740265at2759"/>
<accession>A0A9N9H7Z2</accession>